<evidence type="ECO:0000256" key="2">
    <source>
        <dbReference type="ARBA" id="ARBA00023315"/>
    </source>
</evidence>
<evidence type="ECO:0000259" key="3">
    <source>
        <dbReference type="PROSITE" id="PS51186"/>
    </source>
</evidence>
<sequence>MDLIFRKAHAGDLAAIVDLLADDALGRHREEASRDLAPYLRAFEQMDADPNQFLCVADRDGVVVGTLQLTFIPGLSRGGATRGQIEAVRVARDARGAGVGRAMFDWAIETCRAQGCTLVQLTTDKARPDAHRFYDALGFKASHIGYKLVLHPPG</sequence>
<dbReference type="InterPro" id="IPR016181">
    <property type="entry name" value="Acyl_CoA_acyltransferase"/>
</dbReference>
<dbReference type="CDD" id="cd04301">
    <property type="entry name" value="NAT_SF"/>
    <property type="match status" value="1"/>
</dbReference>
<evidence type="ECO:0000256" key="1">
    <source>
        <dbReference type="ARBA" id="ARBA00022679"/>
    </source>
</evidence>
<protein>
    <submittedName>
        <fullName evidence="4">GNAT family N-acetyltransferase</fullName>
    </submittedName>
</protein>
<dbReference type="InterPro" id="IPR050832">
    <property type="entry name" value="Bact_Acetyltransf"/>
</dbReference>
<dbReference type="PANTHER" id="PTHR43877">
    <property type="entry name" value="AMINOALKYLPHOSPHONATE N-ACETYLTRANSFERASE-RELATED-RELATED"/>
    <property type="match status" value="1"/>
</dbReference>
<accession>A0ABY2KR45</accession>
<dbReference type="PROSITE" id="PS51186">
    <property type="entry name" value="GNAT"/>
    <property type="match status" value="1"/>
</dbReference>
<evidence type="ECO:0000313" key="4">
    <source>
        <dbReference type="EMBL" id="TGD45251.1"/>
    </source>
</evidence>
<proteinExistence type="predicted"/>
<dbReference type="Proteomes" id="UP000297741">
    <property type="component" value="Unassembled WGS sequence"/>
</dbReference>
<feature type="domain" description="N-acetyltransferase" evidence="3">
    <location>
        <begin position="3"/>
        <end position="154"/>
    </location>
</feature>
<gene>
    <name evidence="4" type="ORF">EEB11_01435</name>
</gene>
<comment type="caution">
    <text evidence="4">The sequence shown here is derived from an EMBL/GenBank/DDBJ whole genome shotgun (WGS) entry which is preliminary data.</text>
</comment>
<dbReference type="Gene3D" id="3.40.630.30">
    <property type="match status" value="1"/>
</dbReference>
<dbReference type="EMBL" id="RPEM01000001">
    <property type="protein sequence ID" value="TGD45251.1"/>
    <property type="molecule type" value="Genomic_DNA"/>
</dbReference>
<dbReference type="Pfam" id="PF00583">
    <property type="entry name" value="Acetyltransf_1"/>
    <property type="match status" value="1"/>
</dbReference>
<organism evidence="4 5">
    <name type="scientific">Pseudotabrizicola sediminis</name>
    <dbReference type="NCBI Taxonomy" id="2486418"/>
    <lineage>
        <taxon>Bacteria</taxon>
        <taxon>Pseudomonadati</taxon>
        <taxon>Pseudomonadota</taxon>
        <taxon>Alphaproteobacteria</taxon>
        <taxon>Rhodobacterales</taxon>
        <taxon>Paracoccaceae</taxon>
        <taxon>Pseudotabrizicola</taxon>
    </lineage>
</organism>
<name>A0ABY2KR45_9RHOB</name>
<keyword evidence="5" id="KW-1185">Reference proteome</keyword>
<evidence type="ECO:0000313" key="5">
    <source>
        <dbReference type="Proteomes" id="UP000297741"/>
    </source>
</evidence>
<keyword evidence="2" id="KW-0012">Acyltransferase</keyword>
<reference evidence="4 5" key="1">
    <citation type="submission" date="2018-11" db="EMBL/GenBank/DDBJ databases">
        <title>Tabrizicola sp. isolated from sediment of alpine lake.</title>
        <authorList>
            <person name="Liu Z."/>
        </authorList>
    </citation>
    <scope>NUCLEOTIDE SEQUENCE [LARGE SCALE GENOMIC DNA]</scope>
    <source>
        <strain evidence="4 5">DRYC-M-16</strain>
    </source>
</reference>
<dbReference type="PANTHER" id="PTHR43877:SF2">
    <property type="entry name" value="AMINOALKYLPHOSPHONATE N-ACETYLTRANSFERASE-RELATED"/>
    <property type="match status" value="1"/>
</dbReference>
<dbReference type="SUPFAM" id="SSF55729">
    <property type="entry name" value="Acyl-CoA N-acyltransferases (Nat)"/>
    <property type="match status" value="1"/>
</dbReference>
<dbReference type="RefSeq" id="WP_135428628.1">
    <property type="nucleotide sequence ID" value="NZ_RPEM01000001.1"/>
</dbReference>
<dbReference type="InterPro" id="IPR000182">
    <property type="entry name" value="GNAT_dom"/>
</dbReference>
<keyword evidence="1" id="KW-0808">Transferase</keyword>